<dbReference type="GO" id="GO:0046983">
    <property type="term" value="F:protein dimerization activity"/>
    <property type="evidence" value="ECO:0007669"/>
    <property type="project" value="InterPro"/>
</dbReference>
<dbReference type="InterPro" id="IPR036638">
    <property type="entry name" value="HLH_DNA-bd_sf"/>
</dbReference>
<sequence length="55" mass="6744">MKLERENENLFKNIEMLREQMMISGHRNGLLNSETIKYSQRLDELIFKHQCYKNK</sequence>
<dbReference type="SUPFAM" id="SSF140500">
    <property type="entry name" value="BAS1536-like"/>
    <property type="match status" value="1"/>
</dbReference>
<evidence type="ECO:0000313" key="2">
    <source>
        <dbReference type="Proteomes" id="UP000682111"/>
    </source>
</evidence>
<dbReference type="InterPro" id="IPR037208">
    <property type="entry name" value="Spo0E-like_sf"/>
</dbReference>
<protein>
    <recommendedName>
        <fullName evidence="3">Spo0E like sporulation regulatory protein</fullName>
    </recommendedName>
</protein>
<proteinExistence type="predicted"/>
<name>A0A920BTM3_9BACI</name>
<evidence type="ECO:0008006" key="3">
    <source>
        <dbReference type="Google" id="ProtNLM"/>
    </source>
</evidence>
<reference evidence="1" key="1">
    <citation type="submission" date="2021-03" db="EMBL/GenBank/DDBJ databases">
        <title>Antimicrobial resistance genes in bacteria isolated from Japanese honey, and their potential for conferring macrolide and lincosamide resistance in the American foulbrood pathogen Paenibacillus larvae.</title>
        <authorList>
            <person name="Okamoto M."/>
            <person name="Kumagai M."/>
            <person name="Kanamori H."/>
            <person name="Takamatsu D."/>
        </authorList>
    </citation>
    <scope>NUCLEOTIDE SEQUENCE</scope>
    <source>
        <strain evidence="1">J27TS8</strain>
    </source>
</reference>
<dbReference type="AlphaFoldDB" id="A0A920BTM3"/>
<evidence type="ECO:0000313" key="1">
    <source>
        <dbReference type="EMBL" id="GIN61776.1"/>
    </source>
</evidence>
<comment type="caution">
    <text evidence="1">The sequence shown here is derived from an EMBL/GenBank/DDBJ whole genome shotgun (WGS) entry which is preliminary data.</text>
</comment>
<dbReference type="Gene3D" id="4.10.280.10">
    <property type="entry name" value="Helix-loop-helix DNA-binding domain"/>
    <property type="match status" value="1"/>
</dbReference>
<dbReference type="InterPro" id="IPR018540">
    <property type="entry name" value="Spo0E-like"/>
</dbReference>
<dbReference type="Pfam" id="PF09388">
    <property type="entry name" value="SpoOE-like"/>
    <property type="match status" value="1"/>
</dbReference>
<organism evidence="1 2">
    <name type="scientific">Robertmurraya siralis</name>
    <dbReference type="NCBI Taxonomy" id="77777"/>
    <lineage>
        <taxon>Bacteria</taxon>
        <taxon>Bacillati</taxon>
        <taxon>Bacillota</taxon>
        <taxon>Bacilli</taxon>
        <taxon>Bacillales</taxon>
        <taxon>Bacillaceae</taxon>
        <taxon>Robertmurraya</taxon>
    </lineage>
</organism>
<dbReference type="RefSeq" id="WP_235879581.1">
    <property type="nucleotide sequence ID" value="NZ_BORC01000002.1"/>
</dbReference>
<dbReference type="Proteomes" id="UP000682111">
    <property type="component" value="Unassembled WGS sequence"/>
</dbReference>
<keyword evidence="2" id="KW-1185">Reference proteome</keyword>
<accession>A0A920BTM3</accession>
<dbReference type="GO" id="GO:0043937">
    <property type="term" value="P:regulation of sporulation"/>
    <property type="evidence" value="ECO:0007669"/>
    <property type="project" value="InterPro"/>
</dbReference>
<dbReference type="EMBL" id="BORC01000002">
    <property type="protein sequence ID" value="GIN61776.1"/>
    <property type="molecule type" value="Genomic_DNA"/>
</dbReference>
<gene>
    <name evidence="1" type="ORF">J27TS8_17690</name>
</gene>